<gene>
    <name evidence="7" type="ORF">K8V91_00015</name>
</gene>
<feature type="transmembrane region" description="Helical" evidence="6">
    <location>
        <begin position="87"/>
        <end position="106"/>
    </location>
</feature>
<keyword evidence="5 6" id="KW-0472">Membrane</keyword>
<dbReference type="AlphaFoldDB" id="A0A921KI74"/>
<keyword evidence="2" id="KW-1003">Cell membrane</keyword>
<evidence type="ECO:0000313" key="7">
    <source>
        <dbReference type="EMBL" id="HJF39280.1"/>
    </source>
</evidence>
<feature type="transmembrane region" description="Helical" evidence="6">
    <location>
        <begin position="362"/>
        <end position="381"/>
    </location>
</feature>
<feature type="transmembrane region" description="Helical" evidence="6">
    <location>
        <begin position="176"/>
        <end position="195"/>
    </location>
</feature>
<accession>A0A921KI74</accession>
<feature type="transmembrane region" description="Helical" evidence="6">
    <location>
        <begin position="292"/>
        <end position="313"/>
    </location>
</feature>
<evidence type="ECO:0000256" key="3">
    <source>
        <dbReference type="ARBA" id="ARBA00022692"/>
    </source>
</evidence>
<feature type="transmembrane region" description="Helical" evidence="6">
    <location>
        <begin position="118"/>
        <end position="139"/>
    </location>
</feature>
<dbReference type="EMBL" id="DYWV01000001">
    <property type="protein sequence ID" value="HJF39280.1"/>
    <property type="molecule type" value="Genomic_DNA"/>
</dbReference>
<protein>
    <submittedName>
        <fullName evidence="7">Oligosaccharide flippase family protein</fullName>
    </submittedName>
</protein>
<evidence type="ECO:0000313" key="8">
    <source>
        <dbReference type="Proteomes" id="UP000749320"/>
    </source>
</evidence>
<dbReference type="InterPro" id="IPR050833">
    <property type="entry name" value="Poly_Biosynth_Transport"/>
</dbReference>
<evidence type="ECO:0000256" key="6">
    <source>
        <dbReference type="SAM" id="Phobius"/>
    </source>
</evidence>
<keyword evidence="3 6" id="KW-0812">Transmembrane</keyword>
<feature type="transmembrane region" description="Helical" evidence="6">
    <location>
        <begin position="146"/>
        <end position="170"/>
    </location>
</feature>
<dbReference type="PANTHER" id="PTHR30250:SF11">
    <property type="entry name" value="O-ANTIGEN TRANSPORTER-RELATED"/>
    <property type="match status" value="1"/>
</dbReference>
<sequence>MEKKDTKLFQASTILFVLNVTASALNYLCQLVLARVLSVESYGTVNTIFSFMMIVAVPGTTLTMVVAKYYASSYDEKSKRQYLMKQLKAVMILTVVVFFILCIGKNNFGKILSIDDTFVLMMAFILAALGFFQPLYSGVFSGNKRFILVGIYSMFIPLYKLIAVGGAYISSQNDNYRLYMVLLIMLGGVIVTALFGQYESQKIVKKCGMELCKERLYSFEDLNTLILNISLMLYMNIDLLSVRYIGNDTESGLYSSALLFGRIIYYFATTLGTILLPSVADPSVDEEGRRKTLNRALSLVIIFALICILPINIFKDFLIRVLYGTDYLLAAKYVIYVSIISISLSVCTILVNYVVGIARAKNATRIMCVMDVLLIIAVFVANSVKNSLIAICTIGIIGAVTIYIVEYREET</sequence>
<dbReference type="Pfam" id="PF13440">
    <property type="entry name" value="Polysacc_synt_3"/>
    <property type="match status" value="1"/>
</dbReference>
<comment type="caution">
    <text evidence="7">The sequence shown here is derived from an EMBL/GenBank/DDBJ whole genome shotgun (WGS) entry which is preliminary data.</text>
</comment>
<reference evidence="7" key="2">
    <citation type="submission" date="2021-09" db="EMBL/GenBank/DDBJ databases">
        <authorList>
            <person name="Gilroy R."/>
        </authorList>
    </citation>
    <scope>NUCLEOTIDE SEQUENCE</scope>
    <source>
        <strain evidence="7">CHK193-16274</strain>
    </source>
</reference>
<dbReference type="Proteomes" id="UP000749320">
    <property type="component" value="Unassembled WGS sequence"/>
</dbReference>
<evidence type="ECO:0000256" key="1">
    <source>
        <dbReference type="ARBA" id="ARBA00004651"/>
    </source>
</evidence>
<comment type="subcellular location">
    <subcellularLocation>
        <location evidence="1">Cell membrane</location>
        <topology evidence="1">Multi-pass membrane protein</topology>
    </subcellularLocation>
</comment>
<name>A0A921KI74_9FIRM</name>
<feature type="transmembrane region" description="Helical" evidence="6">
    <location>
        <begin position="333"/>
        <end position="355"/>
    </location>
</feature>
<feature type="transmembrane region" description="Helical" evidence="6">
    <location>
        <begin position="48"/>
        <end position="67"/>
    </location>
</feature>
<evidence type="ECO:0000256" key="4">
    <source>
        <dbReference type="ARBA" id="ARBA00022989"/>
    </source>
</evidence>
<feature type="transmembrane region" description="Helical" evidence="6">
    <location>
        <begin position="387"/>
        <end position="405"/>
    </location>
</feature>
<evidence type="ECO:0000256" key="5">
    <source>
        <dbReference type="ARBA" id="ARBA00023136"/>
    </source>
</evidence>
<feature type="transmembrane region" description="Helical" evidence="6">
    <location>
        <begin position="257"/>
        <end position="280"/>
    </location>
</feature>
<feature type="transmembrane region" description="Helical" evidence="6">
    <location>
        <begin position="216"/>
        <end position="237"/>
    </location>
</feature>
<evidence type="ECO:0000256" key="2">
    <source>
        <dbReference type="ARBA" id="ARBA00022475"/>
    </source>
</evidence>
<reference evidence="7" key="1">
    <citation type="journal article" date="2021" name="PeerJ">
        <title>Extensive microbial diversity within the chicken gut microbiome revealed by metagenomics and culture.</title>
        <authorList>
            <person name="Gilroy R."/>
            <person name="Ravi A."/>
            <person name="Getino M."/>
            <person name="Pursley I."/>
            <person name="Horton D.L."/>
            <person name="Alikhan N.F."/>
            <person name="Baker D."/>
            <person name="Gharbi K."/>
            <person name="Hall N."/>
            <person name="Watson M."/>
            <person name="Adriaenssens E.M."/>
            <person name="Foster-Nyarko E."/>
            <person name="Jarju S."/>
            <person name="Secka A."/>
            <person name="Antonio M."/>
            <person name="Oren A."/>
            <person name="Chaudhuri R.R."/>
            <person name="La Ragione R."/>
            <person name="Hildebrand F."/>
            <person name="Pallen M.J."/>
        </authorList>
    </citation>
    <scope>NUCLEOTIDE SEQUENCE</scope>
    <source>
        <strain evidence="7">CHK193-16274</strain>
    </source>
</reference>
<organism evidence="7 8">
    <name type="scientific">Thomasclavelia spiroformis</name>
    <dbReference type="NCBI Taxonomy" id="29348"/>
    <lineage>
        <taxon>Bacteria</taxon>
        <taxon>Bacillati</taxon>
        <taxon>Bacillota</taxon>
        <taxon>Erysipelotrichia</taxon>
        <taxon>Erysipelotrichales</taxon>
        <taxon>Coprobacillaceae</taxon>
        <taxon>Thomasclavelia</taxon>
    </lineage>
</organism>
<dbReference type="GO" id="GO:0005886">
    <property type="term" value="C:plasma membrane"/>
    <property type="evidence" value="ECO:0007669"/>
    <property type="project" value="UniProtKB-SubCell"/>
</dbReference>
<proteinExistence type="predicted"/>
<keyword evidence="4 6" id="KW-1133">Transmembrane helix</keyword>
<dbReference type="PANTHER" id="PTHR30250">
    <property type="entry name" value="PST FAMILY PREDICTED COLANIC ACID TRANSPORTER"/>
    <property type="match status" value="1"/>
</dbReference>